<dbReference type="CDD" id="cd06558">
    <property type="entry name" value="crotonase-like"/>
    <property type="match status" value="1"/>
</dbReference>
<name>A0A7I7Q881_9MYCO</name>
<keyword evidence="3" id="KW-1185">Reference proteome</keyword>
<dbReference type="AlphaFoldDB" id="A0A7I7Q881"/>
<dbReference type="Pfam" id="PF00378">
    <property type="entry name" value="ECH_1"/>
    <property type="match status" value="1"/>
</dbReference>
<protein>
    <submittedName>
        <fullName evidence="2">Methylglutaconyl-CoA hydratase</fullName>
    </submittedName>
</protein>
<proteinExistence type="inferred from homology"/>
<sequence>MGMTNISADLIVEYGAAWHRAQLSRPDRRNVLTPQLIDALGRAITDCENDLAARAFVIESSGSVFCDGMDLAAAAQNSQVRGAGGEAFVHLLDRFTTADVAVICVVDGRATGGGVGLAAACDFVFATPRSSFCLPEALWGLVPCLVAPFLIRRAGYRLCQQMALSTIPIDVDSAKAAGLVDTVEDQPQRSMQLLLNRLRRTQPGSIGAAKRYFRTLWPLDDRTLQNAIDSLEGFLIDPGMVNRLQQFADNQQLPWQPT</sequence>
<dbReference type="KEGG" id="msto:MSTO_24510"/>
<dbReference type="EMBL" id="AP022587">
    <property type="protein sequence ID" value="BBY22246.1"/>
    <property type="molecule type" value="Genomic_DNA"/>
</dbReference>
<dbReference type="Gene3D" id="3.90.226.10">
    <property type="entry name" value="2-enoyl-CoA Hydratase, Chain A, domain 1"/>
    <property type="match status" value="1"/>
</dbReference>
<dbReference type="PANTHER" id="PTHR42964">
    <property type="entry name" value="ENOYL-COA HYDRATASE"/>
    <property type="match status" value="1"/>
</dbReference>
<dbReference type="PANTHER" id="PTHR42964:SF1">
    <property type="entry name" value="POLYKETIDE BIOSYNTHESIS ENOYL-COA HYDRATASE PKSH-RELATED"/>
    <property type="match status" value="1"/>
</dbReference>
<gene>
    <name evidence="2" type="ORF">MSTO_24510</name>
</gene>
<dbReference type="Gene3D" id="6.10.30.40">
    <property type="match status" value="1"/>
</dbReference>
<dbReference type="InterPro" id="IPR051683">
    <property type="entry name" value="Enoyl-CoA_Hydratase/Isomerase"/>
</dbReference>
<evidence type="ECO:0000313" key="2">
    <source>
        <dbReference type="EMBL" id="BBY22246.1"/>
    </source>
</evidence>
<comment type="similarity">
    <text evidence="1">Belongs to the enoyl-CoA hydratase/isomerase family.</text>
</comment>
<dbReference type="InterPro" id="IPR029045">
    <property type="entry name" value="ClpP/crotonase-like_dom_sf"/>
</dbReference>
<organism evidence="2 3">
    <name type="scientific">Mycobacterium stomatepiae</name>
    <dbReference type="NCBI Taxonomy" id="470076"/>
    <lineage>
        <taxon>Bacteria</taxon>
        <taxon>Bacillati</taxon>
        <taxon>Actinomycetota</taxon>
        <taxon>Actinomycetes</taxon>
        <taxon>Mycobacteriales</taxon>
        <taxon>Mycobacteriaceae</taxon>
        <taxon>Mycobacterium</taxon>
        <taxon>Mycobacterium simiae complex</taxon>
    </lineage>
</organism>
<dbReference type="RefSeq" id="WP_163790301.1">
    <property type="nucleotide sequence ID" value="NZ_AP022587.1"/>
</dbReference>
<reference evidence="2 3" key="1">
    <citation type="journal article" date="2019" name="Emerg. Microbes Infect.">
        <title>Comprehensive subspecies identification of 175 nontuberculous mycobacteria species based on 7547 genomic profiles.</title>
        <authorList>
            <person name="Matsumoto Y."/>
            <person name="Kinjo T."/>
            <person name="Motooka D."/>
            <person name="Nabeya D."/>
            <person name="Jung N."/>
            <person name="Uechi K."/>
            <person name="Horii T."/>
            <person name="Iida T."/>
            <person name="Fujita J."/>
            <person name="Nakamura S."/>
        </authorList>
    </citation>
    <scope>NUCLEOTIDE SEQUENCE [LARGE SCALE GENOMIC DNA]</scope>
    <source>
        <strain evidence="2 3">JCM 17783</strain>
    </source>
</reference>
<accession>A0A7I7Q881</accession>
<dbReference type="InterPro" id="IPR001753">
    <property type="entry name" value="Enoyl-CoA_hydra/iso"/>
</dbReference>
<dbReference type="GO" id="GO:0003824">
    <property type="term" value="F:catalytic activity"/>
    <property type="evidence" value="ECO:0007669"/>
    <property type="project" value="UniProtKB-ARBA"/>
</dbReference>
<evidence type="ECO:0000256" key="1">
    <source>
        <dbReference type="ARBA" id="ARBA00005254"/>
    </source>
</evidence>
<evidence type="ECO:0000313" key="3">
    <source>
        <dbReference type="Proteomes" id="UP000467130"/>
    </source>
</evidence>
<dbReference type="Proteomes" id="UP000467130">
    <property type="component" value="Chromosome"/>
</dbReference>
<dbReference type="SUPFAM" id="SSF52096">
    <property type="entry name" value="ClpP/crotonase"/>
    <property type="match status" value="1"/>
</dbReference>